<reference evidence="2 3" key="1">
    <citation type="submission" date="2020-03" db="EMBL/GenBank/DDBJ databases">
        <title>Draft Genome Sequence of Cudoniella acicularis.</title>
        <authorList>
            <person name="Buettner E."/>
            <person name="Kellner H."/>
        </authorList>
    </citation>
    <scope>NUCLEOTIDE SEQUENCE [LARGE SCALE GENOMIC DNA]</scope>
    <source>
        <strain evidence="2 3">DSM 108380</strain>
    </source>
</reference>
<gene>
    <name evidence="2" type="ORF">G7Y89_g73</name>
</gene>
<feature type="region of interest" description="Disordered" evidence="1">
    <location>
        <begin position="78"/>
        <end position="99"/>
    </location>
</feature>
<proteinExistence type="predicted"/>
<dbReference type="AlphaFoldDB" id="A0A8H4RXU4"/>
<comment type="caution">
    <text evidence="2">The sequence shown here is derived from an EMBL/GenBank/DDBJ whole genome shotgun (WGS) entry which is preliminary data.</text>
</comment>
<evidence type="ECO:0000313" key="3">
    <source>
        <dbReference type="Proteomes" id="UP000566819"/>
    </source>
</evidence>
<evidence type="ECO:0000256" key="1">
    <source>
        <dbReference type="SAM" id="MobiDB-lite"/>
    </source>
</evidence>
<name>A0A8H4RXU4_9HELO</name>
<organism evidence="2 3">
    <name type="scientific">Cudoniella acicularis</name>
    <dbReference type="NCBI Taxonomy" id="354080"/>
    <lineage>
        <taxon>Eukaryota</taxon>
        <taxon>Fungi</taxon>
        <taxon>Dikarya</taxon>
        <taxon>Ascomycota</taxon>
        <taxon>Pezizomycotina</taxon>
        <taxon>Leotiomycetes</taxon>
        <taxon>Helotiales</taxon>
        <taxon>Tricladiaceae</taxon>
        <taxon>Cudoniella</taxon>
    </lineage>
</organism>
<protein>
    <submittedName>
        <fullName evidence="2">Uncharacterized protein</fullName>
    </submittedName>
</protein>
<keyword evidence="3" id="KW-1185">Reference proteome</keyword>
<dbReference type="Proteomes" id="UP000566819">
    <property type="component" value="Unassembled WGS sequence"/>
</dbReference>
<sequence>MMLAVAYSGSGVRIWQDFQQIELRFESASRIEGVVRTESRAVLFETHDKIWLGYLVIFLMLRTCQVSVGYKLQSIVGSAGGDEEEDEVQWSRKGKLNRS</sequence>
<dbReference type="EMBL" id="JAAMPI010000003">
    <property type="protein sequence ID" value="KAF4637997.1"/>
    <property type="molecule type" value="Genomic_DNA"/>
</dbReference>
<evidence type="ECO:0000313" key="2">
    <source>
        <dbReference type="EMBL" id="KAF4637997.1"/>
    </source>
</evidence>
<accession>A0A8H4RXU4</accession>